<accession>A0A4P9VIK3</accession>
<name>A0A4P9VIK3_9GAMM</name>
<proteinExistence type="predicted"/>
<dbReference type="InterPro" id="IPR007460">
    <property type="entry name" value="BrnT_toxin"/>
</dbReference>
<dbReference type="RefSeq" id="WP_094789786.1">
    <property type="nucleotide sequence ID" value="NZ_NDXW01000007.1"/>
</dbReference>
<dbReference type="InterPro" id="IPR038573">
    <property type="entry name" value="BrnT_sf"/>
</dbReference>
<dbReference type="Proteomes" id="UP000257039">
    <property type="component" value="Unassembled WGS sequence"/>
</dbReference>
<comment type="caution">
    <text evidence="1">The sequence shown here is derived from an EMBL/GenBank/DDBJ whole genome shotgun (WGS) entry which is preliminary data.</text>
</comment>
<sequence length="98" mass="11692">MSAYNFTWDERKNLINQSKHGVSFDEAKTVFFDDYARLMADPDHSEDEERFILLGMSNHFKTLVVCHCYRADDHEIRLISARRANKHEQKQYDGFRYA</sequence>
<keyword evidence="3" id="KW-1185">Reference proteome</keyword>
<evidence type="ECO:0000313" key="2">
    <source>
        <dbReference type="EMBL" id="RDH41588.1"/>
    </source>
</evidence>
<gene>
    <name evidence="2" type="ORF">B9G39_27970</name>
    <name evidence="1" type="ORF">B9G39_28105</name>
</gene>
<dbReference type="AlphaFoldDB" id="A0A4P9VIK3"/>
<dbReference type="Gene3D" id="3.10.450.530">
    <property type="entry name" value="Ribonuclease toxin, BrnT, of type II toxin-antitoxin system"/>
    <property type="match status" value="1"/>
</dbReference>
<protein>
    <submittedName>
        <fullName evidence="1">BrnT family toxin</fullName>
    </submittedName>
</protein>
<reference evidence="1 3" key="1">
    <citation type="submission" date="2017-04" db="EMBL/GenBank/DDBJ databases">
        <title>Draft genome sequence of Zooshikella ganghwensis VG4 isolated from Red Sea sediments.</title>
        <authorList>
            <person name="Rehman Z."/>
            <person name="Alam I."/>
            <person name="Kamau A."/>
            <person name="Bajic V."/>
            <person name="Leiknes T."/>
        </authorList>
    </citation>
    <scope>NUCLEOTIDE SEQUENCE [LARGE SCALE GENOMIC DNA]</scope>
    <source>
        <strain evidence="1 3">VG4</strain>
    </source>
</reference>
<dbReference type="EMBL" id="NDXW01000008">
    <property type="protein sequence ID" value="RDH41482.1"/>
    <property type="molecule type" value="Genomic_DNA"/>
</dbReference>
<evidence type="ECO:0000313" key="1">
    <source>
        <dbReference type="EMBL" id="RDH41482.1"/>
    </source>
</evidence>
<dbReference type="Pfam" id="PF04365">
    <property type="entry name" value="BrnT_toxin"/>
    <property type="match status" value="1"/>
</dbReference>
<dbReference type="EMBL" id="NDXW01000007">
    <property type="protein sequence ID" value="RDH41588.1"/>
    <property type="molecule type" value="Genomic_DNA"/>
</dbReference>
<evidence type="ECO:0000313" key="3">
    <source>
        <dbReference type="Proteomes" id="UP000257039"/>
    </source>
</evidence>
<organism evidence="1 3">
    <name type="scientific">Zooshikella ganghwensis</name>
    <dbReference type="NCBI Taxonomy" id="202772"/>
    <lineage>
        <taxon>Bacteria</taxon>
        <taxon>Pseudomonadati</taxon>
        <taxon>Pseudomonadota</taxon>
        <taxon>Gammaproteobacteria</taxon>
        <taxon>Oceanospirillales</taxon>
        <taxon>Zooshikellaceae</taxon>
        <taxon>Zooshikella</taxon>
    </lineage>
</organism>